<reference evidence="1 2" key="1">
    <citation type="journal article" date="2018" name="PLoS Genet.">
        <title>Population sequencing reveals clonal diversity and ancestral inbreeding in the grapevine cultivar Chardonnay.</title>
        <authorList>
            <person name="Roach M.J."/>
            <person name="Johnson D.L."/>
            <person name="Bohlmann J."/>
            <person name="van Vuuren H.J."/>
            <person name="Jones S.J."/>
            <person name="Pretorius I.S."/>
            <person name="Schmidt S.A."/>
            <person name="Borneman A.R."/>
        </authorList>
    </citation>
    <scope>NUCLEOTIDE SEQUENCE [LARGE SCALE GENOMIC DNA]</scope>
    <source>
        <strain evidence="2">cv. Chardonnay</strain>
        <tissue evidence="1">Leaf</tissue>
    </source>
</reference>
<organism evidence="1 2">
    <name type="scientific">Vitis vinifera</name>
    <name type="common">Grape</name>
    <dbReference type="NCBI Taxonomy" id="29760"/>
    <lineage>
        <taxon>Eukaryota</taxon>
        <taxon>Viridiplantae</taxon>
        <taxon>Streptophyta</taxon>
        <taxon>Embryophyta</taxon>
        <taxon>Tracheophyta</taxon>
        <taxon>Spermatophyta</taxon>
        <taxon>Magnoliopsida</taxon>
        <taxon>eudicotyledons</taxon>
        <taxon>Gunneridae</taxon>
        <taxon>Pentapetalae</taxon>
        <taxon>rosids</taxon>
        <taxon>Vitales</taxon>
        <taxon>Vitaceae</taxon>
        <taxon>Viteae</taxon>
        <taxon>Vitis</taxon>
    </lineage>
</organism>
<evidence type="ECO:0000313" key="1">
    <source>
        <dbReference type="EMBL" id="RVX20117.1"/>
    </source>
</evidence>
<sequence>MFFFTFCSQTNGGKANNGYNVGEKEQWCLSTLGYVKAFSRQYASEVALIHAMAVKMLIESARTTRIYDLTFFSLYAFVICEWQIWLHIEKLDAEVLTEDVHPLFRKAVYAGLRRPINEG</sequence>
<dbReference type="AlphaFoldDB" id="A0A438KFY9"/>
<accession>A0A438KFY9</accession>
<dbReference type="EMBL" id="QGNW01000007">
    <property type="protein sequence ID" value="RVX20117.1"/>
    <property type="molecule type" value="Genomic_DNA"/>
</dbReference>
<comment type="caution">
    <text evidence="1">The sequence shown here is derived from an EMBL/GenBank/DDBJ whole genome shotgun (WGS) entry which is preliminary data.</text>
</comment>
<proteinExistence type="predicted"/>
<evidence type="ECO:0000313" key="2">
    <source>
        <dbReference type="Proteomes" id="UP000288805"/>
    </source>
</evidence>
<dbReference type="Proteomes" id="UP000288805">
    <property type="component" value="Unassembled WGS sequence"/>
</dbReference>
<name>A0A438KFY9_VITVI</name>
<gene>
    <name evidence="1" type="ORF">CK203_004570</name>
</gene>
<protein>
    <submittedName>
        <fullName evidence="1">Uncharacterized protein</fullName>
    </submittedName>
</protein>